<dbReference type="Proteomes" id="UP000633263">
    <property type="component" value="Unassembled WGS sequence"/>
</dbReference>
<keyword evidence="1" id="KW-1133">Transmembrane helix</keyword>
<keyword evidence="1" id="KW-0472">Membrane</keyword>
<evidence type="ECO:0000313" key="2">
    <source>
        <dbReference type="EMBL" id="GGI96270.1"/>
    </source>
</evidence>
<reference evidence="3" key="1">
    <citation type="journal article" date="2019" name="Int. J. Syst. Evol. Microbiol.">
        <title>The Global Catalogue of Microorganisms (GCM) 10K type strain sequencing project: providing services to taxonomists for standard genome sequencing and annotation.</title>
        <authorList>
            <consortium name="The Broad Institute Genomics Platform"/>
            <consortium name="The Broad Institute Genome Sequencing Center for Infectious Disease"/>
            <person name="Wu L."/>
            <person name="Ma J."/>
        </authorList>
    </citation>
    <scope>NUCLEOTIDE SEQUENCE [LARGE SCALE GENOMIC DNA]</scope>
    <source>
        <strain evidence="3">JCM 11590</strain>
    </source>
</reference>
<accession>A0ABQ2CNQ9</accession>
<gene>
    <name evidence="2" type="ORF">GCM10009083_10960</name>
</gene>
<name>A0ABQ2CNQ9_9GAMM</name>
<comment type="caution">
    <text evidence="2">The sequence shown here is derived from an EMBL/GenBank/DDBJ whole genome shotgun (WGS) entry which is preliminary data.</text>
</comment>
<evidence type="ECO:0000313" key="3">
    <source>
        <dbReference type="Proteomes" id="UP000633263"/>
    </source>
</evidence>
<keyword evidence="1" id="KW-0812">Transmembrane</keyword>
<proteinExistence type="predicted"/>
<evidence type="ECO:0000256" key="1">
    <source>
        <dbReference type="SAM" id="Phobius"/>
    </source>
</evidence>
<protein>
    <submittedName>
        <fullName evidence="2">Uncharacterized protein</fullName>
    </submittedName>
</protein>
<feature type="transmembrane region" description="Helical" evidence="1">
    <location>
        <begin position="33"/>
        <end position="55"/>
    </location>
</feature>
<keyword evidence="3" id="KW-1185">Reference proteome</keyword>
<organism evidence="2 3">
    <name type="scientific">Halopseudomonas pertucinogena</name>
    <dbReference type="NCBI Taxonomy" id="86175"/>
    <lineage>
        <taxon>Bacteria</taxon>
        <taxon>Pseudomonadati</taxon>
        <taxon>Pseudomonadota</taxon>
        <taxon>Gammaproteobacteria</taxon>
        <taxon>Pseudomonadales</taxon>
        <taxon>Pseudomonadaceae</taxon>
        <taxon>Halopseudomonas</taxon>
    </lineage>
</organism>
<dbReference type="EMBL" id="BMNN01000002">
    <property type="protein sequence ID" value="GGI96270.1"/>
    <property type="molecule type" value="Genomic_DNA"/>
</dbReference>
<sequence length="56" mass="6122">MEKYGRCGVLVLADPDHRRDHCDKYQGDGGEGIQTAVMVTASMGFMILHGAIPLFI</sequence>